<dbReference type="PANTHER" id="PTHR42745:SF1">
    <property type="entry name" value="ARABINOSE 5-PHOSPHATE ISOMERASE KDSD"/>
    <property type="match status" value="1"/>
</dbReference>
<feature type="domain" description="CBS" evidence="1">
    <location>
        <begin position="1"/>
        <end position="62"/>
    </location>
</feature>
<dbReference type="AlphaFoldDB" id="A0A382ZFK4"/>
<dbReference type="Pfam" id="PF00571">
    <property type="entry name" value="CBS"/>
    <property type="match status" value="2"/>
</dbReference>
<proteinExistence type="predicted"/>
<evidence type="ECO:0000259" key="1">
    <source>
        <dbReference type="PROSITE" id="PS51371"/>
    </source>
</evidence>
<name>A0A382ZFK4_9ZZZZ</name>
<dbReference type="EMBL" id="UINC01183519">
    <property type="protein sequence ID" value="SVD94314.1"/>
    <property type="molecule type" value="Genomic_DNA"/>
</dbReference>
<feature type="non-terminal residue" evidence="2">
    <location>
        <position position="118"/>
    </location>
</feature>
<gene>
    <name evidence="2" type="ORF">METZ01_LOCUS447168</name>
</gene>
<sequence>MIAMDSFPVVKKDTILKEAIETMGLSNLGIISVVDNNDTLLGVITDGDLRRKLLKVQKPLSFYLIDDVIDHCIKEPLTTLMEVKLTDALKIMEDNEIWDLPVVNENKKLLGMLHLHQV</sequence>
<dbReference type="InterPro" id="IPR050986">
    <property type="entry name" value="GutQ/KpsF_isomerases"/>
</dbReference>
<feature type="domain" description="CBS" evidence="1">
    <location>
        <begin position="72"/>
        <end position="118"/>
    </location>
</feature>
<dbReference type="SUPFAM" id="SSF54631">
    <property type="entry name" value="CBS-domain pair"/>
    <property type="match status" value="1"/>
</dbReference>
<reference evidence="2" key="1">
    <citation type="submission" date="2018-05" db="EMBL/GenBank/DDBJ databases">
        <authorList>
            <person name="Lanie J.A."/>
            <person name="Ng W.-L."/>
            <person name="Kazmierczak K.M."/>
            <person name="Andrzejewski T.M."/>
            <person name="Davidsen T.M."/>
            <person name="Wayne K.J."/>
            <person name="Tettelin H."/>
            <person name="Glass J.I."/>
            <person name="Rusch D."/>
            <person name="Podicherti R."/>
            <person name="Tsui H.-C.T."/>
            <person name="Winkler M.E."/>
        </authorList>
    </citation>
    <scope>NUCLEOTIDE SEQUENCE</scope>
</reference>
<accession>A0A382ZFK4</accession>
<dbReference type="Gene3D" id="3.10.580.10">
    <property type="entry name" value="CBS-domain"/>
    <property type="match status" value="1"/>
</dbReference>
<dbReference type="InterPro" id="IPR046342">
    <property type="entry name" value="CBS_dom_sf"/>
</dbReference>
<evidence type="ECO:0000313" key="2">
    <source>
        <dbReference type="EMBL" id="SVD94314.1"/>
    </source>
</evidence>
<dbReference type="PANTHER" id="PTHR42745">
    <property type="match status" value="1"/>
</dbReference>
<protein>
    <recommendedName>
        <fullName evidence="1">CBS domain-containing protein</fullName>
    </recommendedName>
</protein>
<dbReference type="SMART" id="SM00116">
    <property type="entry name" value="CBS"/>
    <property type="match status" value="2"/>
</dbReference>
<dbReference type="PROSITE" id="PS51371">
    <property type="entry name" value="CBS"/>
    <property type="match status" value="2"/>
</dbReference>
<dbReference type="InterPro" id="IPR000644">
    <property type="entry name" value="CBS_dom"/>
</dbReference>
<feature type="non-terminal residue" evidence="2">
    <location>
        <position position="1"/>
    </location>
</feature>
<organism evidence="2">
    <name type="scientific">marine metagenome</name>
    <dbReference type="NCBI Taxonomy" id="408172"/>
    <lineage>
        <taxon>unclassified sequences</taxon>
        <taxon>metagenomes</taxon>
        <taxon>ecological metagenomes</taxon>
    </lineage>
</organism>